<evidence type="ECO:0000313" key="3">
    <source>
        <dbReference type="Proteomes" id="UP000807025"/>
    </source>
</evidence>
<keyword evidence="3" id="KW-1185">Reference proteome</keyword>
<gene>
    <name evidence="2" type="ORF">BDN71DRAFT_1454734</name>
</gene>
<accession>A0A9P5ZP84</accession>
<dbReference type="EMBL" id="MU154647">
    <property type="protein sequence ID" value="KAF9490215.1"/>
    <property type="molecule type" value="Genomic_DNA"/>
</dbReference>
<name>A0A9P5ZP84_PLEER</name>
<proteinExistence type="predicted"/>
<dbReference type="Proteomes" id="UP000807025">
    <property type="component" value="Unassembled WGS sequence"/>
</dbReference>
<evidence type="ECO:0000313" key="2">
    <source>
        <dbReference type="EMBL" id="KAF9490215.1"/>
    </source>
</evidence>
<protein>
    <submittedName>
        <fullName evidence="2">Uncharacterized protein</fullName>
    </submittedName>
</protein>
<organism evidence="2 3">
    <name type="scientific">Pleurotus eryngii</name>
    <name type="common">Boletus of the steppes</name>
    <dbReference type="NCBI Taxonomy" id="5323"/>
    <lineage>
        <taxon>Eukaryota</taxon>
        <taxon>Fungi</taxon>
        <taxon>Dikarya</taxon>
        <taxon>Basidiomycota</taxon>
        <taxon>Agaricomycotina</taxon>
        <taxon>Agaricomycetes</taxon>
        <taxon>Agaricomycetidae</taxon>
        <taxon>Agaricales</taxon>
        <taxon>Pleurotineae</taxon>
        <taxon>Pleurotaceae</taxon>
        <taxon>Pleurotus</taxon>
    </lineage>
</organism>
<feature type="region of interest" description="Disordered" evidence="1">
    <location>
        <begin position="62"/>
        <end position="84"/>
    </location>
</feature>
<reference evidence="2" key="1">
    <citation type="submission" date="2020-11" db="EMBL/GenBank/DDBJ databases">
        <authorList>
            <consortium name="DOE Joint Genome Institute"/>
            <person name="Ahrendt S."/>
            <person name="Riley R."/>
            <person name="Andreopoulos W."/>
            <person name="Labutti K."/>
            <person name="Pangilinan J."/>
            <person name="Ruiz-Duenas F.J."/>
            <person name="Barrasa J.M."/>
            <person name="Sanchez-Garcia M."/>
            <person name="Camarero S."/>
            <person name="Miyauchi S."/>
            <person name="Serrano A."/>
            <person name="Linde D."/>
            <person name="Babiker R."/>
            <person name="Drula E."/>
            <person name="Ayuso-Fernandez I."/>
            <person name="Pacheco R."/>
            <person name="Padilla G."/>
            <person name="Ferreira P."/>
            <person name="Barriuso J."/>
            <person name="Kellner H."/>
            <person name="Castanera R."/>
            <person name="Alfaro M."/>
            <person name="Ramirez L."/>
            <person name="Pisabarro A.G."/>
            <person name="Kuo A."/>
            <person name="Tritt A."/>
            <person name="Lipzen A."/>
            <person name="He G."/>
            <person name="Yan M."/>
            <person name="Ng V."/>
            <person name="Cullen D."/>
            <person name="Martin F."/>
            <person name="Rosso M.-N."/>
            <person name="Henrissat B."/>
            <person name="Hibbett D."/>
            <person name="Martinez A.T."/>
            <person name="Grigoriev I.V."/>
        </authorList>
    </citation>
    <scope>NUCLEOTIDE SEQUENCE</scope>
    <source>
        <strain evidence="2">ATCC 90797</strain>
    </source>
</reference>
<comment type="caution">
    <text evidence="2">The sequence shown here is derived from an EMBL/GenBank/DDBJ whole genome shotgun (WGS) entry which is preliminary data.</text>
</comment>
<sequence>MGIHPVYNGRLASQYTSYAARATRTFPHTSISYISKDSRTGQKSTKWAADFTHFRARNKLNASKAEREPKETTKQELAGWPNPRCGGSGRLGLVSLSVKGVR</sequence>
<evidence type="ECO:0000256" key="1">
    <source>
        <dbReference type="SAM" id="MobiDB-lite"/>
    </source>
</evidence>
<dbReference type="AlphaFoldDB" id="A0A9P5ZP84"/>
<feature type="compositionally biased region" description="Basic and acidic residues" evidence="1">
    <location>
        <begin position="64"/>
        <end position="74"/>
    </location>
</feature>